<evidence type="ECO:0000256" key="6">
    <source>
        <dbReference type="ARBA" id="ARBA00022989"/>
    </source>
</evidence>
<dbReference type="GO" id="GO:0050897">
    <property type="term" value="F:cobalt ion binding"/>
    <property type="evidence" value="ECO:0007669"/>
    <property type="project" value="TreeGrafter"/>
</dbReference>
<evidence type="ECO:0000313" key="9">
    <source>
        <dbReference type="EMBL" id="RAU83625.1"/>
    </source>
</evidence>
<evidence type="ECO:0000256" key="3">
    <source>
        <dbReference type="ARBA" id="ARBA00022448"/>
    </source>
</evidence>
<dbReference type="GO" id="GO:0005886">
    <property type="term" value="C:plasma membrane"/>
    <property type="evidence" value="ECO:0007669"/>
    <property type="project" value="UniProtKB-SubCell"/>
</dbReference>
<keyword evidence="4 8" id="KW-1003">Cell membrane</keyword>
<keyword evidence="5 8" id="KW-0812">Transmembrane</keyword>
<keyword evidence="8" id="KW-0460">Magnesium</keyword>
<dbReference type="Gene3D" id="3.30.460.20">
    <property type="entry name" value="CorA soluble domain-like"/>
    <property type="match status" value="1"/>
</dbReference>
<comment type="similarity">
    <text evidence="2 8">Belongs to the CorA metal ion transporter (MIT) (TC 1.A.35) family.</text>
</comment>
<evidence type="ECO:0000256" key="8">
    <source>
        <dbReference type="RuleBase" id="RU362010"/>
    </source>
</evidence>
<dbReference type="InterPro" id="IPR045863">
    <property type="entry name" value="CorA_TM1_TM2"/>
</dbReference>
<dbReference type="Pfam" id="PF01544">
    <property type="entry name" value="CorA"/>
    <property type="match status" value="1"/>
</dbReference>
<organism evidence="9 10">
    <name type="scientific">Pontibacter arcticus</name>
    <dbReference type="NCBI Taxonomy" id="2080288"/>
    <lineage>
        <taxon>Bacteria</taxon>
        <taxon>Pseudomonadati</taxon>
        <taxon>Bacteroidota</taxon>
        <taxon>Cytophagia</taxon>
        <taxon>Cytophagales</taxon>
        <taxon>Hymenobacteraceae</taxon>
        <taxon>Pontibacter</taxon>
    </lineage>
</organism>
<dbReference type="Gene3D" id="1.20.58.340">
    <property type="entry name" value="Magnesium transport protein CorA, transmembrane region"/>
    <property type="match status" value="2"/>
</dbReference>
<evidence type="ECO:0000256" key="4">
    <source>
        <dbReference type="ARBA" id="ARBA00022475"/>
    </source>
</evidence>
<name>A0A364RH83_9BACT</name>
<reference evidence="9 10" key="2">
    <citation type="submission" date="2018-07" db="EMBL/GenBank/DDBJ databases">
        <title>Pontibacter sp. 2b14 genomic sequence and assembly.</title>
        <authorList>
            <person name="Du Z.-J."/>
        </authorList>
    </citation>
    <scope>NUCLEOTIDE SEQUENCE [LARGE SCALE GENOMIC DNA]</scope>
    <source>
        <strain evidence="9 10">2b14</strain>
    </source>
</reference>
<keyword evidence="7 8" id="KW-0472">Membrane</keyword>
<sequence length="376" mass="44133">MPKLKFQSDHHKIFSRKAGSKPGMLFVPAEAFAPRYFLISFSEQHFEEAELPDYEQLINKVKTQPELRHWVDIRGYKDDTLMGKLASDFGLHALQLEDVLNDYQRPKVEETEGNNLFIVSRMLRWSDAQQNLNDVQLSIFTGPNYVLTLQSDYEDCLDSLRERIRVGKGIIRHRPTMYMAYAMLDVVLDYYFPVMAAISNLLDEEEQKIILVPSKKNLFTVLNLKSQLAKLRRIVWPERDKLNELLRMDEPLMPEEMKVYFRDAYDHVIQLIDLVDNHKEMTSSLVDLYTSTMGNRMNEIMKVLTMISTIFIPLSFIVGLYGMNFSHQNPETGKVYPFGMPELYQPYAYPILLVLMLLLVTLQVYFFYRKGWFRSM</sequence>
<keyword evidence="8" id="KW-0406">Ion transport</keyword>
<feature type="transmembrane region" description="Helical" evidence="8">
    <location>
        <begin position="303"/>
        <end position="327"/>
    </location>
</feature>
<dbReference type="AlphaFoldDB" id="A0A364RH83"/>
<keyword evidence="3 8" id="KW-0813">Transport</keyword>
<dbReference type="GO" id="GO:0015095">
    <property type="term" value="F:magnesium ion transmembrane transporter activity"/>
    <property type="evidence" value="ECO:0007669"/>
    <property type="project" value="UniProtKB-UniRule"/>
</dbReference>
<dbReference type="SUPFAM" id="SSF144083">
    <property type="entry name" value="Magnesium transport protein CorA, transmembrane region"/>
    <property type="match status" value="1"/>
</dbReference>
<evidence type="ECO:0000256" key="1">
    <source>
        <dbReference type="ARBA" id="ARBA00004651"/>
    </source>
</evidence>
<dbReference type="RefSeq" id="WP_112303663.1">
    <property type="nucleotide sequence ID" value="NZ_QMDV01000001.1"/>
</dbReference>
<dbReference type="Proteomes" id="UP000251692">
    <property type="component" value="Unassembled WGS sequence"/>
</dbReference>
<protein>
    <recommendedName>
        <fullName evidence="8">Magnesium transport protein CorA</fullName>
    </recommendedName>
</protein>
<dbReference type="OrthoDB" id="9803416at2"/>
<proteinExistence type="inferred from homology"/>
<dbReference type="SUPFAM" id="SSF143865">
    <property type="entry name" value="CorA soluble domain-like"/>
    <property type="match status" value="1"/>
</dbReference>
<dbReference type="GO" id="GO:0000287">
    <property type="term" value="F:magnesium ion binding"/>
    <property type="evidence" value="ECO:0007669"/>
    <property type="project" value="TreeGrafter"/>
</dbReference>
<gene>
    <name evidence="8 9" type="primary">corA</name>
    <name evidence="9" type="ORF">DP923_00675</name>
</gene>
<evidence type="ECO:0000313" key="10">
    <source>
        <dbReference type="Proteomes" id="UP000251692"/>
    </source>
</evidence>
<dbReference type="InterPro" id="IPR045861">
    <property type="entry name" value="CorA_cytoplasmic_dom"/>
</dbReference>
<evidence type="ECO:0000256" key="7">
    <source>
        <dbReference type="ARBA" id="ARBA00023136"/>
    </source>
</evidence>
<evidence type="ECO:0000256" key="5">
    <source>
        <dbReference type="ARBA" id="ARBA00022692"/>
    </source>
</evidence>
<feature type="transmembrane region" description="Helical" evidence="8">
    <location>
        <begin position="347"/>
        <end position="368"/>
    </location>
</feature>
<keyword evidence="6 8" id="KW-1133">Transmembrane helix</keyword>
<comment type="function">
    <text evidence="8">Mediates influx of magnesium ions.</text>
</comment>
<dbReference type="EMBL" id="QMDV01000001">
    <property type="protein sequence ID" value="RAU83625.1"/>
    <property type="molecule type" value="Genomic_DNA"/>
</dbReference>
<dbReference type="FunFam" id="1.20.58.340:FF:000012">
    <property type="entry name" value="Magnesium transport protein CorA"/>
    <property type="match status" value="1"/>
</dbReference>
<evidence type="ECO:0000256" key="2">
    <source>
        <dbReference type="ARBA" id="ARBA00009765"/>
    </source>
</evidence>
<keyword evidence="10" id="KW-1185">Reference proteome</keyword>
<accession>A0A364RH83</accession>
<dbReference type="GO" id="GO:0015087">
    <property type="term" value="F:cobalt ion transmembrane transporter activity"/>
    <property type="evidence" value="ECO:0007669"/>
    <property type="project" value="UniProtKB-UniRule"/>
</dbReference>
<reference evidence="9 10" key="1">
    <citation type="submission" date="2018-06" db="EMBL/GenBank/DDBJ databases">
        <authorList>
            <person name="Liu Z.-W."/>
        </authorList>
    </citation>
    <scope>NUCLEOTIDE SEQUENCE [LARGE SCALE GENOMIC DNA]</scope>
    <source>
        <strain evidence="9 10">2b14</strain>
    </source>
</reference>
<dbReference type="InterPro" id="IPR002523">
    <property type="entry name" value="MgTranspt_CorA/ZnTranspt_ZntB"/>
</dbReference>
<dbReference type="NCBIfam" id="TIGR00383">
    <property type="entry name" value="corA"/>
    <property type="match status" value="1"/>
</dbReference>
<dbReference type="PANTHER" id="PTHR46494">
    <property type="entry name" value="CORA FAMILY METAL ION TRANSPORTER (EUROFUNG)"/>
    <property type="match status" value="1"/>
</dbReference>
<comment type="subcellular location">
    <subcellularLocation>
        <location evidence="1">Cell membrane</location>
        <topology evidence="1">Multi-pass membrane protein</topology>
    </subcellularLocation>
    <subcellularLocation>
        <location evidence="8">Membrane</location>
        <topology evidence="8">Multi-pass membrane protein</topology>
    </subcellularLocation>
</comment>
<dbReference type="CDD" id="cd12828">
    <property type="entry name" value="TmCorA-like_1"/>
    <property type="match status" value="1"/>
</dbReference>
<dbReference type="PANTHER" id="PTHR46494:SF1">
    <property type="entry name" value="CORA FAMILY METAL ION TRANSPORTER (EUROFUNG)"/>
    <property type="match status" value="1"/>
</dbReference>
<dbReference type="InterPro" id="IPR004488">
    <property type="entry name" value="Mg/Co-transport_prot_CorA"/>
</dbReference>
<comment type="caution">
    <text evidence="9">The sequence shown here is derived from an EMBL/GenBank/DDBJ whole genome shotgun (WGS) entry which is preliminary data.</text>
</comment>